<evidence type="ECO:0000259" key="5">
    <source>
        <dbReference type="PROSITE" id="PS51366"/>
    </source>
</evidence>
<dbReference type="AlphaFoldDB" id="A0A8H6BGG2"/>
<evidence type="ECO:0000256" key="2">
    <source>
        <dbReference type="ARBA" id="ARBA00006856"/>
    </source>
</evidence>
<dbReference type="InterPro" id="IPR050781">
    <property type="entry name" value="CWC22_splicing_factor"/>
</dbReference>
<keyword evidence="3" id="KW-0539">Nucleus</keyword>
<accession>A0A8H6BGG2</accession>
<protein>
    <recommendedName>
        <fullName evidence="5">MI domain-containing protein</fullName>
    </recommendedName>
</protein>
<dbReference type="PANTHER" id="PTHR18034">
    <property type="entry name" value="CELL CYCLE CONTROL PROTEIN CWF22-RELATED"/>
    <property type="match status" value="1"/>
</dbReference>
<evidence type="ECO:0000256" key="3">
    <source>
        <dbReference type="ARBA" id="ARBA00023242"/>
    </source>
</evidence>
<dbReference type="SMART" id="SM00544">
    <property type="entry name" value="MA3"/>
    <property type="match status" value="1"/>
</dbReference>
<feature type="compositionally biased region" description="Polar residues" evidence="4">
    <location>
        <begin position="304"/>
        <end position="316"/>
    </location>
</feature>
<evidence type="ECO:0000256" key="4">
    <source>
        <dbReference type="SAM" id="MobiDB-lite"/>
    </source>
</evidence>
<feature type="region of interest" description="Disordered" evidence="4">
    <location>
        <begin position="163"/>
        <end position="221"/>
    </location>
</feature>
<proteinExistence type="inferred from homology"/>
<comment type="caution">
    <text evidence="6">The sequence shown here is derived from an EMBL/GenBank/DDBJ whole genome shotgun (WGS) entry which is preliminary data.</text>
</comment>
<feature type="compositionally biased region" description="Basic and acidic residues" evidence="4">
    <location>
        <begin position="92"/>
        <end position="110"/>
    </location>
</feature>
<dbReference type="InterPro" id="IPR003890">
    <property type="entry name" value="MIF4G-like_typ-3"/>
</dbReference>
<dbReference type="SUPFAM" id="SSF48371">
    <property type="entry name" value="ARM repeat"/>
    <property type="match status" value="1"/>
</dbReference>
<dbReference type="Pfam" id="PF02854">
    <property type="entry name" value="MIF4G"/>
    <property type="match status" value="1"/>
</dbReference>
<name>A0A8H6BGG2_DEKBR</name>
<dbReference type="InterPro" id="IPR016024">
    <property type="entry name" value="ARM-type_fold"/>
</dbReference>
<feature type="compositionally biased region" description="Acidic residues" evidence="4">
    <location>
        <begin position="268"/>
        <end position="286"/>
    </location>
</feature>
<dbReference type="GO" id="GO:0003723">
    <property type="term" value="F:RNA binding"/>
    <property type="evidence" value="ECO:0007669"/>
    <property type="project" value="InterPro"/>
</dbReference>
<evidence type="ECO:0000313" key="6">
    <source>
        <dbReference type="EMBL" id="KAF6010992.1"/>
    </source>
</evidence>
<feature type="compositionally biased region" description="Acidic residues" evidence="4">
    <location>
        <begin position="201"/>
        <end position="211"/>
    </location>
</feature>
<comment type="similarity">
    <text evidence="2">Belongs to the CWC22 family.</text>
</comment>
<dbReference type="PANTHER" id="PTHR18034:SF4">
    <property type="entry name" value="NUCLEOLAR MIF4G DOMAIN-CONTAINING PROTEIN 1"/>
    <property type="match status" value="1"/>
</dbReference>
<evidence type="ECO:0000256" key="1">
    <source>
        <dbReference type="ARBA" id="ARBA00004604"/>
    </source>
</evidence>
<dbReference type="EMBL" id="JABCYN010000025">
    <property type="protein sequence ID" value="KAF6010992.1"/>
    <property type="molecule type" value="Genomic_DNA"/>
</dbReference>
<feature type="domain" description="MI" evidence="5">
    <location>
        <begin position="646"/>
        <end position="777"/>
    </location>
</feature>
<feature type="compositionally biased region" description="Basic residues" evidence="4">
    <location>
        <begin position="45"/>
        <end position="63"/>
    </location>
</feature>
<dbReference type="Proteomes" id="UP000568158">
    <property type="component" value="Unassembled WGS sequence"/>
</dbReference>
<dbReference type="GO" id="GO:0042274">
    <property type="term" value="P:ribosomal small subunit biogenesis"/>
    <property type="evidence" value="ECO:0007669"/>
    <property type="project" value="TreeGrafter"/>
</dbReference>
<dbReference type="Pfam" id="PF02847">
    <property type="entry name" value="MA3"/>
    <property type="match status" value="1"/>
</dbReference>
<comment type="subcellular location">
    <subcellularLocation>
        <location evidence="1">Nucleus</location>
        <location evidence="1">Nucleolus</location>
    </subcellularLocation>
</comment>
<dbReference type="SMART" id="SM00543">
    <property type="entry name" value="MIF4G"/>
    <property type="match status" value="1"/>
</dbReference>
<sequence>MAKRQRHSIQIPGAILDAIRDNEKFDVDDERFKKRKLNPSERLSRKERRKRERMLKKEKRSKNARAVDDEHSQISSLNRSPPKSHSKMKVSTFKEAKKIESEENSERYDTMENPFDVDDDNIRYYAKKLGINPKKGLHKKDDYDSLGGLLEGLDFLDRYDGHESKDSNVSHQNILDQSMESEMESENYDNNNSSDQKGESDLNEDVAELQYDDNLKEYDDIDPKKGLKKEFEGDELGGLLDGLNFDLRSNTIKGQSESEDIQNNSENYESEDEDEALELESTDNESDLQYSGEEKPKENPYVAPTSQDQNDENNGSGKYIPPALRKKMLSKNETESKEIIELKRAIKGPFNKLSEPTMGNCINDIVQIYSDHPRQLVNEAIVQIILEAVLVNTPLMESFLILYAAAIVAIYKLHGIDFGAYTIQTLVEKLSTSIQTESGDSTSKEQANLIGLIGFCYNFNLMSAGLIYDIISKKLLKNTDGMKVGILMKLIRTCGPKLRSDDTTALKQIIIQLNESVTLNESHGLKTSTRTKFLVETITNLKNNKLKSIESESTSAILIRTKKQLGRITGSSLAEPIKVDLDDIEHIKDRGKWWLVGSAWKGNDDAEKLQNSKDASRDSDLDVNDELGKEEINWLEVANQQRMNTDVRRAIFISIMSASDYMDAYVRLDKLGLKRTQKFEIPNILLHCNIMEAVFNPYYAFLAKKLCEDHTMRRTFKLNLWDLLKELDSGNDEGTGLLTDAVNDNERLSGILNLGKFYGFLIGTGSEPLNILHTVNFLDASSDVRLFMEILLITFINIVGKNSEIKAFGSGTVKSNVKVKEMKFSDKIIVSRLSKCKEQPLLLKGLRYFLQNNVKESNLIDGKRQRKRVDWGVDSICDNIEDVLRKELS</sequence>
<dbReference type="PROSITE" id="PS51366">
    <property type="entry name" value="MI"/>
    <property type="match status" value="1"/>
</dbReference>
<gene>
    <name evidence="6" type="ORF">HII12_002584</name>
</gene>
<dbReference type="GO" id="GO:0005730">
    <property type="term" value="C:nucleolus"/>
    <property type="evidence" value="ECO:0007669"/>
    <property type="project" value="UniProtKB-SubCell"/>
</dbReference>
<feature type="region of interest" description="Disordered" evidence="4">
    <location>
        <begin position="34"/>
        <end position="117"/>
    </location>
</feature>
<feature type="region of interest" description="Disordered" evidence="4">
    <location>
        <begin position="253"/>
        <end position="326"/>
    </location>
</feature>
<reference evidence="6 7" key="1">
    <citation type="journal article" date="2020" name="Appl. Microbiol. Biotechnol.">
        <title>Targeted gene deletion in Brettanomyces bruxellensis with an expression-free CRISPR-Cas9 system.</title>
        <authorList>
            <person name="Varela C."/>
            <person name="Bartel C."/>
            <person name="Onetto C."/>
            <person name="Borneman A."/>
        </authorList>
    </citation>
    <scope>NUCLEOTIDE SEQUENCE [LARGE SCALE GENOMIC DNA]</scope>
    <source>
        <strain evidence="6 7">AWRI1613</strain>
    </source>
</reference>
<dbReference type="InterPro" id="IPR003891">
    <property type="entry name" value="Initiation_fac_eIF4g_MI"/>
</dbReference>
<evidence type="ECO:0000313" key="7">
    <source>
        <dbReference type="Proteomes" id="UP000568158"/>
    </source>
</evidence>
<dbReference type="Gene3D" id="1.25.40.180">
    <property type="match status" value="1"/>
</dbReference>
<organism evidence="6 7">
    <name type="scientific">Dekkera bruxellensis</name>
    <name type="common">Brettanomyces custersii</name>
    <dbReference type="NCBI Taxonomy" id="5007"/>
    <lineage>
        <taxon>Eukaryota</taxon>
        <taxon>Fungi</taxon>
        <taxon>Dikarya</taxon>
        <taxon>Ascomycota</taxon>
        <taxon>Saccharomycotina</taxon>
        <taxon>Pichiomycetes</taxon>
        <taxon>Pichiales</taxon>
        <taxon>Pichiaceae</taxon>
        <taxon>Brettanomyces</taxon>
    </lineage>
</organism>